<sequence>RACNILVPKSKLLHIWDFSGQTIQFLMDNRINLPYDILGEHGKENLGNTCFMNNAIQCLARSPKLVDCFLGDYRKEINQENPLGTKGELALAFGDLLSKLWTPGSIPAAPAIFNRKLADFAPQSGQYQSTLVFPACNKKFVAFDLFMYLSLPLPSTTIRTMTLTVLSTDGRNLPSPITVTVPKCGRLKDLIGALSIACSLRDIDEMLMVVEIYKNKIFRLMTEPSDSVALIRDEYKLVAYRLPKDNQNSLLIVFMHERVERPCKFERAMPNLKLFGIPFVARLEDLSTGFDLHKLYLKLRSPLLMPAEDACDDYDDVGITTSEDSTMENVLSPTIYIGLDTGTEDDQCSSCDFRFYLKDGLRSTEMKMNDPLPVPTFNDDLEVYATWSENTIEKYDTCLLNLEDFPIDDFELSTYISQKDSQFSDHYVFYATSNHHGGMGCGHYDVFIGVSGVHSIYAFSFIAFGQETADRTIPQRTPARARI</sequence>
<dbReference type="PANTHER" id="PTHR21646:SF75">
    <property type="entry name" value="UBIQUITIN CARBOXYL-TERMINAL HYDROLASE"/>
    <property type="match status" value="1"/>
</dbReference>
<evidence type="ECO:0000259" key="1">
    <source>
        <dbReference type="Pfam" id="PF00443"/>
    </source>
</evidence>
<evidence type="ECO:0008006" key="5">
    <source>
        <dbReference type="Google" id="ProtNLM"/>
    </source>
</evidence>
<evidence type="ECO:0000313" key="4">
    <source>
        <dbReference type="Proteomes" id="UP000807159"/>
    </source>
</evidence>
<protein>
    <recommendedName>
        <fullName evidence="5">USP domain-containing protein</fullName>
    </recommendedName>
</protein>
<dbReference type="PANTHER" id="PTHR21646">
    <property type="entry name" value="UBIQUITIN CARBOXYL-TERMINAL HYDROLASE"/>
    <property type="match status" value="1"/>
</dbReference>
<dbReference type="Gene3D" id="3.90.70.10">
    <property type="entry name" value="Cysteine proteinases"/>
    <property type="match status" value="1"/>
</dbReference>
<feature type="domain" description="Peptidase C19 ubiquitin carboxyl-terminal hydrolase" evidence="1">
    <location>
        <begin position="42"/>
        <end position="123"/>
    </location>
</feature>
<evidence type="ECO:0000313" key="3">
    <source>
        <dbReference type="EMBL" id="KAH8485444.1"/>
    </source>
</evidence>
<dbReference type="InterPro" id="IPR057372">
    <property type="entry name" value="Ubiquitin_UBP8/5"/>
</dbReference>
<gene>
    <name evidence="3" type="ORF">H0E87_027033</name>
</gene>
<accession>A0A8T2WYA7</accession>
<dbReference type="Pfam" id="PF25242">
    <property type="entry name" value="Ubiquitin_UBP8"/>
    <property type="match status" value="1"/>
</dbReference>
<dbReference type="AlphaFoldDB" id="A0A8T2WYA7"/>
<feature type="non-terminal residue" evidence="3">
    <location>
        <position position="1"/>
    </location>
</feature>
<dbReference type="GO" id="GO:0004843">
    <property type="term" value="F:cysteine-type deubiquitinase activity"/>
    <property type="evidence" value="ECO:0007669"/>
    <property type="project" value="InterPro"/>
</dbReference>
<evidence type="ECO:0000259" key="2">
    <source>
        <dbReference type="Pfam" id="PF25242"/>
    </source>
</evidence>
<dbReference type="InterPro" id="IPR038765">
    <property type="entry name" value="Papain-like_cys_pep_sf"/>
</dbReference>
<dbReference type="Proteomes" id="UP000807159">
    <property type="component" value="Chromosome 16"/>
</dbReference>
<proteinExistence type="predicted"/>
<reference evidence="3" key="1">
    <citation type="journal article" date="2021" name="J. Hered.">
        <title>Genome Assembly of Salicaceae Populus deltoides (Eastern Cottonwood) I-69 Based on Nanopore Sequencing and Hi-C Technologies.</title>
        <authorList>
            <person name="Bai S."/>
            <person name="Wu H."/>
            <person name="Zhang J."/>
            <person name="Pan Z."/>
            <person name="Zhao W."/>
            <person name="Li Z."/>
            <person name="Tong C."/>
        </authorList>
    </citation>
    <scope>NUCLEOTIDE SEQUENCE</scope>
    <source>
        <tissue evidence="3">Leaf</tissue>
    </source>
</reference>
<comment type="caution">
    <text evidence="3">The sequence shown here is derived from an EMBL/GenBank/DDBJ whole genome shotgun (WGS) entry which is preliminary data.</text>
</comment>
<dbReference type="GO" id="GO:0016579">
    <property type="term" value="P:protein deubiquitination"/>
    <property type="evidence" value="ECO:0007669"/>
    <property type="project" value="InterPro"/>
</dbReference>
<organism evidence="3 4">
    <name type="scientific">Populus deltoides</name>
    <name type="common">Eastern poplar</name>
    <name type="synonym">Eastern cottonwood</name>
    <dbReference type="NCBI Taxonomy" id="3696"/>
    <lineage>
        <taxon>Eukaryota</taxon>
        <taxon>Viridiplantae</taxon>
        <taxon>Streptophyta</taxon>
        <taxon>Embryophyta</taxon>
        <taxon>Tracheophyta</taxon>
        <taxon>Spermatophyta</taxon>
        <taxon>Magnoliopsida</taxon>
        <taxon>eudicotyledons</taxon>
        <taxon>Gunneridae</taxon>
        <taxon>Pentapetalae</taxon>
        <taxon>rosids</taxon>
        <taxon>fabids</taxon>
        <taxon>Malpighiales</taxon>
        <taxon>Salicaceae</taxon>
        <taxon>Saliceae</taxon>
        <taxon>Populus</taxon>
    </lineage>
</organism>
<dbReference type="SUPFAM" id="SSF54001">
    <property type="entry name" value="Cysteine proteinases"/>
    <property type="match status" value="1"/>
</dbReference>
<dbReference type="Pfam" id="PF00443">
    <property type="entry name" value="UCH"/>
    <property type="match status" value="1"/>
</dbReference>
<dbReference type="InterPro" id="IPR050185">
    <property type="entry name" value="Ub_carboxyl-term_hydrolase"/>
</dbReference>
<dbReference type="InterPro" id="IPR001394">
    <property type="entry name" value="Peptidase_C19_UCH"/>
</dbReference>
<feature type="domain" description="UBP8/5-like ubiquitin-like" evidence="2">
    <location>
        <begin position="1"/>
        <end position="28"/>
    </location>
</feature>
<dbReference type="EMBL" id="JACEGQ020000016">
    <property type="protein sequence ID" value="KAH8485444.1"/>
    <property type="molecule type" value="Genomic_DNA"/>
</dbReference>
<keyword evidence="4" id="KW-1185">Reference proteome</keyword>
<name>A0A8T2WYA7_POPDE</name>